<organism evidence="4 5">
    <name type="scientific">Flagellimonas spongiicola</name>
    <dbReference type="NCBI Taxonomy" id="2942208"/>
    <lineage>
        <taxon>Bacteria</taxon>
        <taxon>Pseudomonadati</taxon>
        <taxon>Bacteroidota</taxon>
        <taxon>Flavobacteriia</taxon>
        <taxon>Flavobacteriales</taxon>
        <taxon>Flavobacteriaceae</taxon>
        <taxon>Flagellimonas</taxon>
    </lineage>
</organism>
<evidence type="ECO:0000256" key="1">
    <source>
        <dbReference type="ARBA" id="ARBA00010515"/>
    </source>
</evidence>
<dbReference type="GO" id="GO:0016787">
    <property type="term" value="F:hydrolase activity"/>
    <property type="evidence" value="ECO:0007669"/>
    <property type="project" value="UniProtKB-KW"/>
</dbReference>
<dbReference type="EMBL" id="JAMFMA010000002">
    <property type="protein sequence ID" value="MCL6273728.1"/>
    <property type="molecule type" value="Genomic_DNA"/>
</dbReference>
<accession>A0ABT0PQS0</accession>
<gene>
    <name evidence="4" type="ORF">M3P19_06900</name>
</gene>
<dbReference type="Pfam" id="PF07859">
    <property type="entry name" value="Abhydrolase_3"/>
    <property type="match status" value="1"/>
</dbReference>
<dbReference type="PANTHER" id="PTHR48081:SF8">
    <property type="entry name" value="ALPHA_BETA HYDROLASE FOLD-3 DOMAIN-CONTAINING PROTEIN-RELATED"/>
    <property type="match status" value="1"/>
</dbReference>
<dbReference type="InterPro" id="IPR050300">
    <property type="entry name" value="GDXG_lipolytic_enzyme"/>
</dbReference>
<comment type="similarity">
    <text evidence="1">Belongs to the 'GDXG' lipolytic enzyme family.</text>
</comment>
<evidence type="ECO:0000259" key="3">
    <source>
        <dbReference type="Pfam" id="PF07859"/>
    </source>
</evidence>
<dbReference type="Gene3D" id="3.40.50.1820">
    <property type="entry name" value="alpha/beta hydrolase"/>
    <property type="match status" value="1"/>
</dbReference>
<dbReference type="Proteomes" id="UP001203607">
    <property type="component" value="Unassembled WGS sequence"/>
</dbReference>
<evidence type="ECO:0000313" key="5">
    <source>
        <dbReference type="Proteomes" id="UP001203607"/>
    </source>
</evidence>
<sequence>MPKFTSMHDLKYFLNLTSISLKVIFRRFRKLKKYPNWSLKTEIIWATSRYTLLSSNEHGLPWLKKLSQKLTPKLKGGKKSTIESTNINGVHCLKISPKENKNLDTAIVYFHGGGYVLGSPEATLEFTSTLSLTANTTIFIPDYPKAPEQTYPEAHISAEQITNHLVNTYKNLVLMGDSAGAALVLSTYGNLGPSAKGRIKAIVLVSPWIEPLATSGSINYNAGNDVGDRTFVTNCYRLYLAGKIENPRYPMTIEHSTLSDLPPTFISIGSAEILFSQTEELKRRLLNTSTKLEFKLYQNMFHTFWNHPKSIPEASTLIADISCWLSNKVSSQTKVSISKSPKP</sequence>
<dbReference type="SUPFAM" id="SSF53474">
    <property type="entry name" value="alpha/beta-Hydrolases"/>
    <property type="match status" value="1"/>
</dbReference>
<dbReference type="InterPro" id="IPR002168">
    <property type="entry name" value="Lipase_GDXG_HIS_AS"/>
</dbReference>
<dbReference type="InterPro" id="IPR029058">
    <property type="entry name" value="AB_hydrolase_fold"/>
</dbReference>
<dbReference type="PANTHER" id="PTHR48081">
    <property type="entry name" value="AB HYDROLASE SUPERFAMILY PROTEIN C4A8.06C"/>
    <property type="match status" value="1"/>
</dbReference>
<dbReference type="PROSITE" id="PS01173">
    <property type="entry name" value="LIPASE_GDXG_HIS"/>
    <property type="match status" value="1"/>
</dbReference>
<keyword evidence="2 4" id="KW-0378">Hydrolase</keyword>
<reference evidence="4 5" key="1">
    <citation type="submission" date="2022-05" db="EMBL/GenBank/DDBJ databases">
        <authorList>
            <person name="Park J.-S."/>
        </authorList>
    </citation>
    <scope>NUCLEOTIDE SEQUENCE [LARGE SCALE GENOMIC DNA]</scope>
    <source>
        <strain evidence="4 5">2012CJ35-5</strain>
    </source>
</reference>
<protein>
    <submittedName>
        <fullName evidence="4">Alpha/beta hydrolase</fullName>
    </submittedName>
</protein>
<evidence type="ECO:0000313" key="4">
    <source>
        <dbReference type="EMBL" id="MCL6273728.1"/>
    </source>
</evidence>
<keyword evidence="5" id="KW-1185">Reference proteome</keyword>
<dbReference type="RefSeq" id="WP_249656919.1">
    <property type="nucleotide sequence ID" value="NZ_JAMFMA010000002.1"/>
</dbReference>
<comment type="caution">
    <text evidence="4">The sequence shown here is derived from an EMBL/GenBank/DDBJ whole genome shotgun (WGS) entry which is preliminary data.</text>
</comment>
<feature type="domain" description="Alpha/beta hydrolase fold-3" evidence="3">
    <location>
        <begin position="107"/>
        <end position="305"/>
    </location>
</feature>
<name>A0ABT0PQS0_9FLAO</name>
<dbReference type="InterPro" id="IPR013094">
    <property type="entry name" value="AB_hydrolase_3"/>
</dbReference>
<proteinExistence type="inferred from homology"/>
<evidence type="ECO:0000256" key="2">
    <source>
        <dbReference type="ARBA" id="ARBA00022801"/>
    </source>
</evidence>